<dbReference type="Proteomes" id="UP000244700">
    <property type="component" value="Unassembled WGS sequence"/>
</dbReference>
<dbReference type="Gene3D" id="1.20.200.10">
    <property type="entry name" value="Fumarase/aspartase (Central domain)"/>
    <property type="match status" value="1"/>
</dbReference>
<dbReference type="GO" id="GO:0008797">
    <property type="term" value="F:aspartate ammonia-lyase activity"/>
    <property type="evidence" value="ECO:0007669"/>
    <property type="project" value="TreeGrafter"/>
</dbReference>
<reference evidence="2 3" key="1">
    <citation type="submission" date="2018-01" db="EMBL/GenBank/DDBJ databases">
        <title>Helicobacter pylori genome-wide association study shows promise for predicting gastric cancer risk.</title>
        <authorList>
            <person name="Berthenet E."/>
            <person name="Yahara K."/>
            <person name="Thorell K."/>
            <person name="Pascoe B."/>
            <person name="Meric G."/>
            <person name="Mikhail J.M."/>
            <person name="Engstrand L."/>
            <person name="Enroth H."/>
            <person name="Burette A."/>
            <person name="Megraud F."/>
            <person name="Atherton J."/>
            <person name="Smith S."/>
            <person name="Wilkinson T.S."/>
            <person name="Hitchings M.D."/>
            <person name="Falush D."/>
            <person name="Sheppard S.K."/>
        </authorList>
    </citation>
    <scope>NUCLEOTIDE SEQUENCE [LARGE SCALE GENOMIC DNA]</scope>
    <source>
        <strain evidence="2 3">GIL237</strain>
    </source>
</reference>
<comment type="caution">
    <text evidence="2">The sequence shown here is derived from an EMBL/GenBank/DDBJ whole genome shotgun (WGS) entry which is preliminary data.</text>
</comment>
<dbReference type="InterPro" id="IPR000362">
    <property type="entry name" value="Fumarate_lyase_fam"/>
</dbReference>
<protein>
    <submittedName>
        <fullName evidence="2">Aspartate ammonia-lyase</fullName>
    </submittedName>
</protein>
<dbReference type="EMBL" id="QBQT01000410">
    <property type="protein sequence ID" value="PUD74818.1"/>
    <property type="molecule type" value="Genomic_DNA"/>
</dbReference>
<feature type="non-terminal residue" evidence="2">
    <location>
        <position position="313"/>
    </location>
</feature>
<keyword evidence="2" id="KW-0456">Lyase</keyword>
<feature type="domain" description="Fumarate lyase N-terminal" evidence="1">
    <location>
        <begin position="6"/>
        <end position="313"/>
    </location>
</feature>
<accession>A0A2T6VA74</accession>
<dbReference type="SUPFAM" id="SSF48557">
    <property type="entry name" value="L-aspartase-like"/>
    <property type="match status" value="1"/>
</dbReference>
<dbReference type="GO" id="GO:0006531">
    <property type="term" value="P:aspartate metabolic process"/>
    <property type="evidence" value="ECO:0007669"/>
    <property type="project" value="TreeGrafter"/>
</dbReference>
<proteinExistence type="predicted"/>
<name>A0A2T6VA74_HELPX</name>
<dbReference type="AlphaFoldDB" id="A0A2T6VA74"/>
<dbReference type="PANTHER" id="PTHR42696">
    <property type="entry name" value="ASPARTATE AMMONIA-LYASE"/>
    <property type="match status" value="1"/>
</dbReference>
<evidence type="ECO:0000259" key="1">
    <source>
        <dbReference type="Pfam" id="PF00206"/>
    </source>
</evidence>
<evidence type="ECO:0000313" key="2">
    <source>
        <dbReference type="EMBL" id="PUD74818.1"/>
    </source>
</evidence>
<dbReference type="FunFam" id="1.10.275.10:FF:000001">
    <property type="entry name" value="Fumarate hydratase, mitochondrial"/>
    <property type="match status" value="1"/>
</dbReference>
<dbReference type="Pfam" id="PF00206">
    <property type="entry name" value="Lyase_1"/>
    <property type="match status" value="1"/>
</dbReference>
<dbReference type="InterPro" id="IPR022761">
    <property type="entry name" value="Fumarate_lyase_N"/>
</dbReference>
<dbReference type="InterPro" id="IPR024083">
    <property type="entry name" value="Fumarase/histidase_N"/>
</dbReference>
<dbReference type="InterPro" id="IPR051546">
    <property type="entry name" value="Aspartate_Ammonia-Lyase"/>
</dbReference>
<organism evidence="2 3">
    <name type="scientific">Helicobacter pylori</name>
    <name type="common">Campylobacter pylori</name>
    <dbReference type="NCBI Taxonomy" id="210"/>
    <lineage>
        <taxon>Bacteria</taxon>
        <taxon>Pseudomonadati</taxon>
        <taxon>Campylobacterota</taxon>
        <taxon>Epsilonproteobacteria</taxon>
        <taxon>Campylobacterales</taxon>
        <taxon>Helicobacteraceae</taxon>
        <taxon>Helicobacter</taxon>
    </lineage>
</organism>
<dbReference type="NCBIfam" id="NF008909">
    <property type="entry name" value="PRK12273.1"/>
    <property type="match status" value="1"/>
</dbReference>
<dbReference type="PRINTS" id="PR00149">
    <property type="entry name" value="FUMRATELYASE"/>
</dbReference>
<evidence type="ECO:0000313" key="3">
    <source>
        <dbReference type="Proteomes" id="UP000244700"/>
    </source>
</evidence>
<dbReference type="GO" id="GO:0005829">
    <property type="term" value="C:cytosol"/>
    <property type="evidence" value="ECO:0007669"/>
    <property type="project" value="TreeGrafter"/>
</dbReference>
<dbReference type="PANTHER" id="PTHR42696:SF2">
    <property type="entry name" value="ASPARTATE AMMONIA-LYASE"/>
    <property type="match status" value="1"/>
</dbReference>
<dbReference type="Gene3D" id="1.10.275.10">
    <property type="entry name" value="Fumarase/aspartase (N-terminal domain)"/>
    <property type="match status" value="1"/>
</dbReference>
<dbReference type="InterPro" id="IPR008948">
    <property type="entry name" value="L-Aspartase-like"/>
</dbReference>
<gene>
    <name evidence="2" type="ORF">C2R72_06475</name>
</gene>
<sequence>MEISDEVYYGIQTLRASENFFITNDKLCSYPVFIKSFAQVKKAAALANAQLGLIDEKLKIAICHACDLLVDGKYHDQFIVDMIQGGAGTSTNMNMNEVIANLALEYMGHQKGEYQFCHPNDHVNRSQSTNDAYPSALKIAIYERLSNLVAPMKALRDAFAQKAKEFAHVIKMGRTQLQDAVPMTLGQEFETYALMVDRDIEQVLDARNWVRELNLGGTAIGTGINSHPDYRSLIEKKIQEVTGRPFVMANNLIEATQSTGAYVQVSGVLKRIAVKLSKVCNDLRLLSSGPRAGLNEINLPKMQPGSSIMPGKV</sequence>